<keyword evidence="2" id="KW-0119">Carbohydrate metabolism</keyword>
<dbReference type="GO" id="GO:0017057">
    <property type="term" value="F:6-phosphogluconolactonase activity"/>
    <property type="evidence" value="ECO:0007669"/>
    <property type="project" value="TreeGrafter"/>
</dbReference>
<dbReference type="RefSeq" id="WP_097055983.1">
    <property type="nucleotide sequence ID" value="NZ_OCMF01000002.1"/>
</dbReference>
<reference evidence="4" key="1">
    <citation type="submission" date="2017-09" db="EMBL/GenBank/DDBJ databases">
        <authorList>
            <person name="Varghese N."/>
            <person name="Submissions S."/>
        </authorList>
    </citation>
    <scope>NUCLEOTIDE SEQUENCE [LARGE SCALE GENOMIC DNA]</scope>
    <source>
        <strain evidence="4">CGMCC 1.12641</strain>
    </source>
</reference>
<dbReference type="SUPFAM" id="SSF51004">
    <property type="entry name" value="C-terminal (heme d1) domain of cytochrome cd1-nitrite reductase"/>
    <property type="match status" value="1"/>
</dbReference>
<organism evidence="3 4">
    <name type="scientific">Salinimicrobium sediminis</name>
    <dbReference type="NCBI Taxonomy" id="1343891"/>
    <lineage>
        <taxon>Bacteria</taxon>
        <taxon>Pseudomonadati</taxon>
        <taxon>Bacteroidota</taxon>
        <taxon>Flavobacteriia</taxon>
        <taxon>Flavobacteriales</taxon>
        <taxon>Flavobacteriaceae</taxon>
        <taxon>Salinimicrobium</taxon>
    </lineage>
</organism>
<evidence type="ECO:0000313" key="3">
    <source>
        <dbReference type="EMBL" id="SOC80190.1"/>
    </source>
</evidence>
<evidence type="ECO:0000256" key="2">
    <source>
        <dbReference type="ARBA" id="ARBA00022526"/>
    </source>
</evidence>
<accession>A0A285X4B5</accession>
<dbReference type="InterPro" id="IPR011048">
    <property type="entry name" value="Haem_d1_sf"/>
</dbReference>
<dbReference type="AlphaFoldDB" id="A0A285X4B5"/>
<name>A0A285X4B5_9FLAO</name>
<dbReference type="Proteomes" id="UP000219193">
    <property type="component" value="Unassembled WGS sequence"/>
</dbReference>
<protein>
    <submittedName>
        <fullName evidence="3">6-phosphogluconolactonase</fullName>
    </submittedName>
</protein>
<proteinExistence type="inferred from homology"/>
<gene>
    <name evidence="3" type="ORF">SAMN06296241_1735</name>
</gene>
<dbReference type="EMBL" id="OCMF01000002">
    <property type="protein sequence ID" value="SOC80190.1"/>
    <property type="molecule type" value="Genomic_DNA"/>
</dbReference>
<dbReference type="Gene3D" id="2.130.10.10">
    <property type="entry name" value="YVTN repeat-like/Quinoprotein amine dehydrogenase"/>
    <property type="match status" value="1"/>
</dbReference>
<dbReference type="PANTHER" id="PTHR30344">
    <property type="entry name" value="6-PHOSPHOGLUCONOLACTONASE-RELATED"/>
    <property type="match status" value="1"/>
</dbReference>
<dbReference type="PANTHER" id="PTHR30344:SF1">
    <property type="entry name" value="6-PHOSPHOGLUCONOLACTONASE"/>
    <property type="match status" value="1"/>
</dbReference>
<dbReference type="Pfam" id="PF10282">
    <property type="entry name" value="Lactonase"/>
    <property type="match status" value="1"/>
</dbReference>
<dbReference type="GO" id="GO:0006006">
    <property type="term" value="P:glucose metabolic process"/>
    <property type="evidence" value="ECO:0007669"/>
    <property type="project" value="UniProtKB-KW"/>
</dbReference>
<sequence length="387" mass="42322">MPIFHSRLFAFVIILGFLGCKNSEIAGDKTYTKASENKDMNTMFAGTYTKKEGHVDGQADGIIAIQLDPESGEIMSQSTVAEVVNPSFVKVSKNDKFLFAVSELGSADAPSGYFYSFKIIENNSLEEISKLSTEGFAPAHIALDQTGNFAFVSNYMGGVMMVYRINEDGSLKKQQRVDLENPERSHAHSVTISADNKSAYIADLGNNKIWIYNFNSEKGILTPNEQAFVSLEKGSGPRHFTISEDGKTAYSVNELNSTVTAFEVLKNGGLKILQNISTLPEDYSGKNSTADIHLHPSGKYLYVSNRGHNSIAGFKVENDGRLSASGHFSTQGDTPRNFALSPSGDHLYVANQDSNSVVLFEIDESTGNLLQKADPYEVKTPVCLEFL</sequence>
<dbReference type="OrthoDB" id="9790815at2"/>
<evidence type="ECO:0000313" key="4">
    <source>
        <dbReference type="Proteomes" id="UP000219193"/>
    </source>
</evidence>
<evidence type="ECO:0000256" key="1">
    <source>
        <dbReference type="ARBA" id="ARBA00005564"/>
    </source>
</evidence>
<keyword evidence="4" id="KW-1185">Reference proteome</keyword>
<comment type="similarity">
    <text evidence="1">Belongs to the cycloisomerase 2 family.</text>
</comment>
<keyword evidence="2" id="KW-0313">Glucose metabolism</keyword>
<dbReference type="PROSITE" id="PS51257">
    <property type="entry name" value="PROKAR_LIPOPROTEIN"/>
    <property type="match status" value="1"/>
</dbReference>
<dbReference type="InterPro" id="IPR050282">
    <property type="entry name" value="Cycloisomerase_2"/>
</dbReference>
<dbReference type="InterPro" id="IPR015943">
    <property type="entry name" value="WD40/YVTN_repeat-like_dom_sf"/>
</dbReference>
<dbReference type="InterPro" id="IPR019405">
    <property type="entry name" value="Lactonase_7-beta_prop"/>
</dbReference>